<dbReference type="InterPro" id="IPR027417">
    <property type="entry name" value="P-loop_NTPase"/>
</dbReference>
<reference evidence="2 3" key="1">
    <citation type="submission" date="2020-07" db="EMBL/GenBank/DDBJ databases">
        <title>Genomic Encyclopedia of Type Strains, Phase IV (KMG-IV): sequencing the most valuable type-strain genomes for metagenomic binning, comparative biology and taxonomic classification.</title>
        <authorList>
            <person name="Goeker M."/>
        </authorList>
    </citation>
    <scope>NUCLEOTIDE SEQUENCE [LARGE SCALE GENOMIC DNA]</scope>
    <source>
        <strain evidence="2 3">DSM 17721</strain>
    </source>
</reference>
<evidence type="ECO:0000313" key="2">
    <source>
        <dbReference type="EMBL" id="MBA2879869.1"/>
    </source>
</evidence>
<organism evidence="2 3">
    <name type="scientific">Desulfosalsimonas propionicica</name>
    <dbReference type="NCBI Taxonomy" id="332175"/>
    <lineage>
        <taxon>Bacteria</taxon>
        <taxon>Pseudomonadati</taxon>
        <taxon>Thermodesulfobacteriota</taxon>
        <taxon>Desulfobacteria</taxon>
        <taxon>Desulfobacterales</taxon>
        <taxon>Desulfosalsimonadaceae</taxon>
        <taxon>Desulfosalsimonas</taxon>
    </lineage>
</organism>
<dbReference type="Gene3D" id="3.40.50.300">
    <property type="entry name" value="P-loop containing nucleotide triphosphate hydrolases"/>
    <property type="match status" value="1"/>
</dbReference>
<evidence type="ECO:0000259" key="1">
    <source>
        <dbReference type="Pfam" id="PF12705"/>
    </source>
</evidence>
<keyword evidence="3" id="KW-1185">Reference proteome</keyword>
<dbReference type="NCBIfam" id="TIGR03623">
    <property type="entry name" value="probable DNA repair protein"/>
    <property type="match status" value="1"/>
</dbReference>
<name>A0A7W0C625_9BACT</name>
<dbReference type="InterPro" id="IPR019925">
    <property type="entry name" value="DNA_repair_protein_predicted"/>
</dbReference>
<dbReference type="Gene3D" id="3.90.320.10">
    <property type="match status" value="1"/>
</dbReference>
<dbReference type="EMBL" id="JACDUS010000001">
    <property type="protein sequence ID" value="MBA2879869.1"/>
    <property type="molecule type" value="Genomic_DNA"/>
</dbReference>
<dbReference type="InterPro" id="IPR011604">
    <property type="entry name" value="PDDEXK-like_dom_sf"/>
</dbReference>
<comment type="caution">
    <text evidence="2">The sequence shown here is derived from an EMBL/GenBank/DDBJ whole genome shotgun (WGS) entry which is preliminary data.</text>
</comment>
<gene>
    <name evidence="2" type="ORF">HNR65_000176</name>
</gene>
<dbReference type="Pfam" id="PF12705">
    <property type="entry name" value="PDDEXK_1"/>
    <property type="match status" value="1"/>
</dbReference>
<evidence type="ECO:0000313" key="3">
    <source>
        <dbReference type="Proteomes" id="UP000525298"/>
    </source>
</evidence>
<dbReference type="AlphaFoldDB" id="A0A7W0C625"/>
<proteinExistence type="predicted"/>
<accession>A0A7W0C625</accession>
<feature type="domain" description="PD-(D/E)XK endonuclease-like" evidence="1">
    <location>
        <begin position="626"/>
        <end position="894"/>
    </location>
</feature>
<protein>
    <submittedName>
        <fullName evidence="2">Putative DNA repair protein</fullName>
    </submittedName>
</protein>
<dbReference type="RefSeq" id="WP_181549559.1">
    <property type="nucleotide sequence ID" value="NZ_JACDUS010000001.1"/>
</dbReference>
<dbReference type="Proteomes" id="UP000525298">
    <property type="component" value="Unassembled WGS sequence"/>
</dbReference>
<dbReference type="InterPro" id="IPR038726">
    <property type="entry name" value="PDDEXK_AddAB-type"/>
</dbReference>
<sequence length="910" mass="99758">MKIRQISLEQCFEQIQAGDVLVCVNRRLARSLSGQYASYRQARGDRAWESPDILPYGAWLARLYADLAEDLWHKQSGDLPGLLLDEFQEQLIWEKIISESGAGAGLLDTRATARRVQEAWALCRQWKVATGEGQHWQAPDPAVFATWARSFEHLCKDAGFMDRAGLADCLAKAADEGKLTNVSGLILAGFDEIAPADRDLFEALFRRGIRVAALAAAQKRPDACHVGFEDDVAEMRAAAIWARNRVESDPDARIGVVCMNLAEERSRVLRVFEQVFYPSVPGFADPVEHPVFNISAPPMLVQYPAAAAACAILELAREQKADVAAWSRLLQSPFLAGSQNEYHFRAVVDAALREQGDFVVSVPRVASLARSLAGSEALPVLSDLLQGLQQQARDLAENNVPEQWAKIFVQILDAAGWPGQRSLTSAEYQSVAAFRQALERFAKLYPAARSLSFARARQIFVSMLHQIPFAPEQPEVPVQILGLLEAAGQEFAYLWIMGMDHEAWPPLARPNAFIPSAVSRALGLPHCSPERELVRARQITARLLGGADRVVCSWAQSDGDSPRLPSPLIAHLPEAGQQEFESENKFGTWISLAGPAEMEKFWDISGAPVPAGAEVSGGTGIFRSQAACPFQAYGRYRLGARGLEMPAPGLNARDRGNLIHSALEGLWRRIADSQTLADMDEARFAVYIQEAVTGAVDKMAAHMPETFTPGFCRVETDRLAGLLAEWINQEKNRTRFFVHALENRIHVSVGDMSIRTFADRIDRLEDGRQIIIDYKTGSPSANDWFTDRIAEPQLPLYSLAIGSEKLAGVLFARVKKAKCAYLGIVASEGLVDGIGCVADDNKLAPDAGSMAEVLSGWEQGLLELAKEIASGHAPVSPQSVNKTCRYCDLQGLCRILEAGRENQAGPEGVQ</sequence>
<dbReference type="SUPFAM" id="SSF52540">
    <property type="entry name" value="P-loop containing nucleoside triphosphate hydrolases"/>
    <property type="match status" value="1"/>
</dbReference>